<dbReference type="GO" id="GO:0016740">
    <property type="term" value="F:transferase activity"/>
    <property type="evidence" value="ECO:0007669"/>
    <property type="project" value="UniProtKB-KW"/>
</dbReference>
<sequence>MEYRRPIGNDFEQMVRLQNKNLTSALGQSDRADGFLSAAFSAEQFQAMDADLGVMVCSDLQKVCGYICSSSIKYNEKIPIVSAMLKRFSELHYQGRALAEYYASIYGPACIDKAYRGQNILSHLFNHLLNSLRMEHKEMELLTAFIANDNERSINAHKKLNMDIAGEFEFDKTRFSILVYPMHS</sequence>
<reference evidence="2" key="1">
    <citation type="submission" date="2014-09" db="EMBL/GenBank/DDBJ databases">
        <authorList>
            <person name="Gomez-Valero L."/>
        </authorList>
    </citation>
    <scope>NUCLEOTIDE SEQUENCE [LARGE SCALE GENOMIC DNA]</scope>
    <source>
        <strain evidence="2">ATCC700992</strain>
    </source>
</reference>
<dbReference type="InterPro" id="IPR016181">
    <property type="entry name" value="Acyl_CoA_acyltransferase"/>
</dbReference>
<proteinExistence type="predicted"/>
<evidence type="ECO:0000313" key="1">
    <source>
        <dbReference type="EMBL" id="CEG58459.1"/>
    </source>
</evidence>
<dbReference type="Proteomes" id="UP000032430">
    <property type="component" value="Chromosome I"/>
</dbReference>
<name>A0A098G8Y4_9GAMM</name>
<keyword evidence="2" id="KW-1185">Reference proteome</keyword>
<accession>A0A098G8Y4</accession>
<dbReference type="OrthoDB" id="5109343at2"/>
<organism evidence="1 2">
    <name type="scientific">Legionella fallonii LLAP-10</name>
    <dbReference type="NCBI Taxonomy" id="1212491"/>
    <lineage>
        <taxon>Bacteria</taxon>
        <taxon>Pseudomonadati</taxon>
        <taxon>Pseudomonadota</taxon>
        <taxon>Gammaproteobacteria</taxon>
        <taxon>Legionellales</taxon>
        <taxon>Legionellaceae</taxon>
        <taxon>Legionella</taxon>
    </lineage>
</organism>
<evidence type="ECO:0000313" key="2">
    <source>
        <dbReference type="Proteomes" id="UP000032430"/>
    </source>
</evidence>
<dbReference type="SUPFAM" id="SSF55729">
    <property type="entry name" value="Acyl-CoA N-acyltransferases (Nat)"/>
    <property type="match status" value="1"/>
</dbReference>
<keyword evidence="1" id="KW-0808">Transferase</keyword>
<protein>
    <submittedName>
        <fullName evidence="1">Putative acetyltransferase, GNAT family</fullName>
    </submittedName>
</protein>
<gene>
    <name evidence="1" type="ORF">LFA_3117</name>
</gene>
<dbReference type="EMBL" id="LN614827">
    <property type="protein sequence ID" value="CEG58459.1"/>
    <property type="molecule type" value="Genomic_DNA"/>
</dbReference>
<dbReference type="Gene3D" id="3.40.630.30">
    <property type="match status" value="1"/>
</dbReference>
<dbReference type="HOGENOM" id="CLU_118082_0_0_6"/>
<dbReference type="KEGG" id="lfa:LFA_3117"/>
<dbReference type="AlphaFoldDB" id="A0A098G8Y4"/>
<dbReference type="RefSeq" id="WP_045096771.1">
    <property type="nucleotide sequence ID" value="NZ_LN614827.1"/>
</dbReference>